<keyword evidence="1" id="KW-0723">Serine/threonine-protein kinase</keyword>
<proteinExistence type="predicted"/>
<keyword evidence="3" id="KW-0547">Nucleotide-binding</keyword>
<evidence type="ECO:0000259" key="2">
    <source>
        <dbReference type="Pfam" id="PF13581"/>
    </source>
</evidence>
<name>A0A932A6Z1_9BACT</name>
<dbReference type="SUPFAM" id="SSF55874">
    <property type="entry name" value="ATPase domain of HSP90 chaperone/DNA topoisomerase II/histidine kinase"/>
    <property type="match status" value="1"/>
</dbReference>
<keyword evidence="1" id="KW-0418">Kinase</keyword>
<dbReference type="PANTHER" id="PTHR35526:SF3">
    <property type="entry name" value="ANTI-SIGMA-F FACTOR RSBW"/>
    <property type="match status" value="1"/>
</dbReference>
<dbReference type="Gene3D" id="3.30.565.10">
    <property type="entry name" value="Histidine kinase-like ATPase, C-terminal domain"/>
    <property type="match status" value="1"/>
</dbReference>
<dbReference type="Pfam" id="PF13581">
    <property type="entry name" value="HATPase_c_2"/>
    <property type="match status" value="1"/>
</dbReference>
<evidence type="ECO:0000256" key="1">
    <source>
        <dbReference type="ARBA" id="ARBA00022527"/>
    </source>
</evidence>
<dbReference type="GO" id="GO:0004674">
    <property type="term" value="F:protein serine/threonine kinase activity"/>
    <property type="evidence" value="ECO:0007669"/>
    <property type="project" value="UniProtKB-KW"/>
</dbReference>
<evidence type="ECO:0000313" key="4">
    <source>
        <dbReference type="Proteomes" id="UP000779809"/>
    </source>
</evidence>
<feature type="domain" description="Histidine kinase/HSP90-like ATPase" evidence="2">
    <location>
        <begin position="11"/>
        <end position="134"/>
    </location>
</feature>
<dbReference type="GO" id="GO:0005524">
    <property type="term" value="F:ATP binding"/>
    <property type="evidence" value="ECO:0007669"/>
    <property type="project" value="UniProtKB-KW"/>
</dbReference>
<accession>A0A932A6Z1</accession>
<dbReference type="PANTHER" id="PTHR35526">
    <property type="entry name" value="ANTI-SIGMA-F FACTOR RSBW-RELATED"/>
    <property type="match status" value="1"/>
</dbReference>
<organism evidence="3 4">
    <name type="scientific">Candidatus Korobacter versatilis</name>
    <dbReference type="NCBI Taxonomy" id="658062"/>
    <lineage>
        <taxon>Bacteria</taxon>
        <taxon>Pseudomonadati</taxon>
        <taxon>Acidobacteriota</taxon>
        <taxon>Terriglobia</taxon>
        <taxon>Terriglobales</taxon>
        <taxon>Candidatus Korobacteraceae</taxon>
        <taxon>Candidatus Korobacter</taxon>
    </lineage>
</organism>
<dbReference type="CDD" id="cd16936">
    <property type="entry name" value="HATPase_RsbW-like"/>
    <property type="match status" value="1"/>
</dbReference>
<dbReference type="InterPro" id="IPR050267">
    <property type="entry name" value="Anti-sigma-factor_SerPK"/>
</dbReference>
<dbReference type="InterPro" id="IPR003594">
    <property type="entry name" value="HATPase_dom"/>
</dbReference>
<protein>
    <submittedName>
        <fullName evidence="3">ATP-binding protein</fullName>
    </submittedName>
</protein>
<dbReference type="EMBL" id="JACPNR010000004">
    <property type="protein sequence ID" value="MBI2677841.1"/>
    <property type="molecule type" value="Genomic_DNA"/>
</dbReference>
<keyword evidence="1" id="KW-0808">Transferase</keyword>
<dbReference type="AlphaFoldDB" id="A0A932A6Z1"/>
<evidence type="ECO:0000313" key="3">
    <source>
        <dbReference type="EMBL" id="MBI2677841.1"/>
    </source>
</evidence>
<reference evidence="3" key="1">
    <citation type="submission" date="2020-07" db="EMBL/GenBank/DDBJ databases">
        <title>Huge and variable diversity of episymbiotic CPR bacteria and DPANN archaea in groundwater ecosystems.</title>
        <authorList>
            <person name="He C.Y."/>
            <person name="Keren R."/>
            <person name="Whittaker M."/>
            <person name="Farag I.F."/>
            <person name="Doudna J."/>
            <person name="Cate J.H.D."/>
            <person name="Banfield J.F."/>
        </authorList>
    </citation>
    <scope>NUCLEOTIDE SEQUENCE</scope>
    <source>
        <strain evidence="3">NC_groundwater_580_Pr5_B-0.1um_64_19</strain>
    </source>
</reference>
<dbReference type="InterPro" id="IPR036890">
    <property type="entry name" value="HATPase_C_sf"/>
</dbReference>
<keyword evidence="3" id="KW-0067">ATP-binding</keyword>
<sequence>MTEKRVSFTLESTLDSVNMAEEKTEKLASELGFSEEDCHRLAMSVREAMVNAVLHGNAYDPKKKVHISFEQLGKRLTITIADEGRGLDQSDLPDPLAPDNLLKQSGRGIFLMRSFMDDVQIKNLHPGTEVRLMKTAGSEAADTTEEQQR</sequence>
<dbReference type="Proteomes" id="UP000779809">
    <property type="component" value="Unassembled WGS sequence"/>
</dbReference>
<gene>
    <name evidence="3" type="ORF">HYX28_03575</name>
</gene>
<comment type="caution">
    <text evidence="3">The sequence shown here is derived from an EMBL/GenBank/DDBJ whole genome shotgun (WGS) entry which is preliminary data.</text>
</comment>